<accession>A0A1F5G071</accession>
<dbReference type="Proteomes" id="UP000177069">
    <property type="component" value="Unassembled WGS sequence"/>
</dbReference>
<dbReference type="GO" id="GO:0005737">
    <property type="term" value="C:cytoplasm"/>
    <property type="evidence" value="ECO:0007669"/>
    <property type="project" value="UniProtKB-SubCell"/>
</dbReference>
<keyword evidence="7 10" id="KW-0456">Lyase</keyword>
<proteinExistence type="inferred from homology"/>
<evidence type="ECO:0000313" key="13">
    <source>
        <dbReference type="EMBL" id="OGD85214.1"/>
    </source>
</evidence>
<dbReference type="GO" id="GO:0004359">
    <property type="term" value="F:glutaminase activity"/>
    <property type="evidence" value="ECO:0007669"/>
    <property type="project" value="UniProtKB-EC"/>
</dbReference>
<evidence type="ECO:0000256" key="6">
    <source>
        <dbReference type="ARBA" id="ARBA00023102"/>
    </source>
</evidence>
<keyword evidence="3 10" id="KW-0028">Amino-acid biosynthesis</keyword>
<dbReference type="EMBL" id="MFBA01000033">
    <property type="protein sequence ID" value="OGD85214.1"/>
    <property type="molecule type" value="Genomic_DNA"/>
</dbReference>
<keyword evidence="6 10" id="KW-0368">Histidine biosynthesis</keyword>
<comment type="catalytic activity">
    <reaction evidence="9 10">
        <text>L-glutamine + H2O = L-glutamate + NH4(+)</text>
        <dbReference type="Rhea" id="RHEA:15889"/>
        <dbReference type="ChEBI" id="CHEBI:15377"/>
        <dbReference type="ChEBI" id="CHEBI:28938"/>
        <dbReference type="ChEBI" id="CHEBI:29985"/>
        <dbReference type="ChEBI" id="CHEBI:58359"/>
        <dbReference type="EC" id="3.5.1.2"/>
    </reaction>
</comment>
<feature type="domain" description="Glutamine amidotransferase" evidence="12">
    <location>
        <begin position="34"/>
        <end position="199"/>
    </location>
</feature>
<evidence type="ECO:0000256" key="11">
    <source>
        <dbReference type="PIRSR" id="PIRSR000495-1"/>
    </source>
</evidence>
<dbReference type="GO" id="GO:0000105">
    <property type="term" value="P:L-histidine biosynthetic process"/>
    <property type="evidence" value="ECO:0007669"/>
    <property type="project" value="UniProtKB-UniRule"/>
</dbReference>
<protein>
    <recommendedName>
        <fullName evidence="10">Imidazole glycerol phosphate synthase subunit HisH</fullName>
        <ecNumber evidence="10">4.3.2.10</ecNumber>
    </recommendedName>
    <alternativeName>
        <fullName evidence="10">IGP synthase glutaminase subunit</fullName>
        <ecNumber evidence="10">3.5.1.2</ecNumber>
    </alternativeName>
    <alternativeName>
        <fullName evidence="10">IGP synthase subunit HisH</fullName>
    </alternativeName>
    <alternativeName>
        <fullName evidence="10">ImGP synthase subunit HisH</fullName>
        <shortName evidence="10">IGPS subunit HisH</shortName>
    </alternativeName>
</protein>
<dbReference type="PANTHER" id="PTHR42701:SF1">
    <property type="entry name" value="IMIDAZOLE GLYCEROL PHOSPHATE SYNTHASE SUBUNIT HISH"/>
    <property type="match status" value="1"/>
</dbReference>
<comment type="pathway">
    <text evidence="1 10">Amino-acid biosynthesis; L-histidine biosynthesis; L-histidine from 5-phospho-alpha-D-ribose 1-diphosphate: step 5/9.</text>
</comment>
<evidence type="ECO:0000256" key="2">
    <source>
        <dbReference type="ARBA" id="ARBA00011152"/>
    </source>
</evidence>
<evidence type="ECO:0000256" key="7">
    <source>
        <dbReference type="ARBA" id="ARBA00023239"/>
    </source>
</evidence>
<evidence type="ECO:0000259" key="12">
    <source>
        <dbReference type="Pfam" id="PF00117"/>
    </source>
</evidence>
<dbReference type="InterPro" id="IPR010139">
    <property type="entry name" value="Imidazole-glycPsynth_HisH"/>
</dbReference>
<feature type="active site" evidence="10 11">
    <location>
        <position position="183"/>
    </location>
</feature>
<reference evidence="13 14" key="1">
    <citation type="journal article" date="2016" name="Nat. Commun.">
        <title>Thousands of microbial genomes shed light on interconnected biogeochemical processes in an aquifer system.</title>
        <authorList>
            <person name="Anantharaman K."/>
            <person name="Brown C.T."/>
            <person name="Hug L.A."/>
            <person name="Sharon I."/>
            <person name="Castelle C.J."/>
            <person name="Probst A.J."/>
            <person name="Thomas B.C."/>
            <person name="Singh A."/>
            <person name="Wilkins M.J."/>
            <person name="Karaoz U."/>
            <person name="Brodie E.L."/>
            <person name="Williams K.H."/>
            <person name="Hubbard S.S."/>
            <person name="Banfield J.F."/>
        </authorList>
    </citation>
    <scope>NUCLEOTIDE SEQUENCE [LARGE SCALE GENOMIC DNA]</scope>
</reference>
<comment type="subcellular location">
    <subcellularLocation>
        <location evidence="10">Cytoplasm</location>
    </subcellularLocation>
</comment>
<comment type="subunit">
    <text evidence="2 10">Heterodimer of HisH and HisF.</text>
</comment>
<dbReference type="NCBIfam" id="TIGR01855">
    <property type="entry name" value="IMP_synth_hisH"/>
    <property type="match status" value="1"/>
</dbReference>
<dbReference type="PROSITE" id="PS51273">
    <property type="entry name" value="GATASE_TYPE_1"/>
    <property type="match status" value="1"/>
</dbReference>
<dbReference type="HAMAP" id="MF_00278">
    <property type="entry name" value="HisH"/>
    <property type="match status" value="1"/>
</dbReference>
<dbReference type="UniPathway" id="UPA00031">
    <property type="reaction ID" value="UER00010"/>
</dbReference>
<organism evidence="13 14">
    <name type="scientific">Candidatus Curtissbacteria bacterium RIFCSPHIGHO2_01_FULL_41_13</name>
    <dbReference type="NCBI Taxonomy" id="1797745"/>
    <lineage>
        <taxon>Bacteria</taxon>
        <taxon>Candidatus Curtissiibacteriota</taxon>
    </lineage>
</organism>
<gene>
    <name evidence="10" type="primary">hisH</name>
    <name evidence="13" type="ORF">A2696_02970</name>
</gene>
<name>A0A1F5G071_9BACT</name>
<dbReference type="Pfam" id="PF00117">
    <property type="entry name" value="GATase"/>
    <property type="match status" value="1"/>
</dbReference>
<dbReference type="GO" id="GO:0016829">
    <property type="term" value="F:lyase activity"/>
    <property type="evidence" value="ECO:0007669"/>
    <property type="project" value="UniProtKB-KW"/>
</dbReference>
<dbReference type="InterPro" id="IPR017926">
    <property type="entry name" value="GATASE"/>
</dbReference>
<evidence type="ECO:0000256" key="9">
    <source>
        <dbReference type="ARBA" id="ARBA00049534"/>
    </source>
</evidence>
<evidence type="ECO:0000256" key="8">
    <source>
        <dbReference type="ARBA" id="ARBA00047838"/>
    </source>
</evidence>
<dbReference type="PIRSF" id="PIRSF000495">
    <property type="entry name" value="Amidotransf_hisH"/>
    <property type="match status" value="1"/>
</dbReference>
<feature type="active site" description="Nucleophile" evidence="10 11">
    <location>
        <position position="80"/>
    </location>
</feature>
<evidence type="ECO:0000256" key="3">
    <source>
        <dbReference type="ARBA" id="ARBA00022605"/>
    </source>
</evidence>
<comment type="catalytic activity">
    <reaction evidence="8 10">
        <text>5-[(5-phospho-1-deoxy-D-ribulos-1-ylimino)methylamino]-1-(5-phospho-beta-D-ribosyl)imidazole-4-carboxamide + L-glutamine = D-erythro-1-(imidazol-4-yl)glycerol 3-phosphate + 5-amino-1-(5-phospho-beta-D-ribosyl)imidazole-4-carboxamide + L-glutamate + H(+)</text>
        <dbReference type="Rhea" id="RHEA:24793"/>
        <dbReference type="ChEBI" id="CHEBI:15378"/>
        <dbReference type="ChEBI" id="CHEBI:29985"/>
        <dbReference type="ChEBI" id="CHEBI:58278"/>
        <dbReference type="ChEBI" id="CHEBI:58359"/>
        <dbReference type="ChEBI" id="CHEBI:58475"/>
        <dbReference type="ChEBI" id="CHEBI:58525"/>
        <dbReference type="EC" id="4.3.2.10"/>
    </reaction>
</comment>
<dbReference type="PANTHER" id="PTHR42701">
    <property type="entry name" value="IMIDAZOLE GLYCEROL PHOSPHATE SYNTHASE SUBUNIT HISH"/>
    <property type="match status" value="1"/>
</dbReference>
<keyword evidence="5 10" id="KW-0315">Glutamine amidotransferase</keyword>
<dbReference type="Gene3D" id="3.40.50.880">
    <property type="match status" value="1"/>
</dbReference>
<keyword evidence="4 10" id="KW-0378">Hydrolase</keyword>
<evidence type="ECO:0000313" key="14">
    <source>
        <dbReference type="Proteomes" id="UP000177069"/>
    </source>
</evidence>
<evidence type="ECO:0000256" key="5">
    <source>
        <dbReference type="ARBA" id="ARBA00022962"/>
    </source>
</evidence>
<evidence type="ECO:0000256" key="10">
    <source>
        <dbReference type="HAMAP-Rule" id="MF_00278"/>
    </source>
</evidence>
<keyword evidence="13" id="KW-0808">Transferase</keyword>
<evidence type="ECO:0000256" key="1">
    <source>
        <dbReference type="ARBA" id="ARBA00005091"/>
    </source>
</evidence>
<dbReference type="SUPFAM" id="SSF52317">
    <property type="entry name" value="Class I glutamine amidotransferase-like"/>
    <property type="match status" value="1"/>
</dbReference>
<dbReference type="GO" id="GO:0000107">
    <property type="term" value="F:imidazoleglycerol-phosphate synthase activity"/>
    <property type="evidence" value="ECO:0007669"/>
    <property type="project" value="UniProtKB-UniRule"/>
</dbReference>
<evidence type="ECO:0000256" key="4">
    <source>
        <dbReference type="ARBA" id="ARBA00022801"/>
    </source>
</evidence>
<keyword evidence="10" id="KW-0963">Cytoplasm</keyword>
<sequence length="201" mass="21815">MVLIFATGIGNVGSVKNALDFLGVKSLISNDRKNIRKADHIILPGVGGFGEGMKALSRSGAIETLKEEVLVKKKPFLGICLGMQLLADFGEEGGVNKGLGFINGRVRRINPGANLALPHIGWDDVIVKVNSVIFQGIDSPVFYFVHDFFLEAEDQTAVIATCQYGENISAAINKKNIYGVQFHPEKSQKSGLKLLRNFVTI</sequence>
<comment type="caution">
    <text evidence="13">The sequence shown here is derived from an EMBL/GenBank/DDBJ whole genome shotgun (WGS) entry which is preliminary data.</text>
</comment>
<dbReference type="CDD" id="cd01748">
    <property type="entry name" value="GATase1_IGP_Synthase"/>
    <property type="match status" value="1"/>
</dbReference>
<dbReference type="AlphaFoldDB" id="A0A1F5G071"/>
<dbReference type="EC" id="3.5.1.2" evidence="10"/>
<dbReference type="InterPro" id="IPR029062">
    <property type="entry name" value="Class_I_gatase-like"/>
</dbReference>
<comment type="function">
    <text evidence="10">IGPS catalyzes the conversion of PRFAR and glutamine to IGP, AICAR and glutamate. The HisH subunit catalyzes the hydrolysis of glutamine to glutamate and ammonia as part of the synthesis of IGP and AICAR. The resulting ammonia molecule is channeled to the active site of HisF.</text>
</comment>
<feature type="active site" evidence="10 11">
    <location>
        <position position="185"/>
    </location>
</feature>
<dbReference type="EC" id="4.3.2.10" evidence="10"/>